<dbReference type="RefSeq" id="WP_381535085.1">
    <property type="nucleotide sequence ID" value="NZ_JBHUGI010000001.1"/>
</dbReference>
<evidence type="ECO:0000313" key="2">
    <source>
        <dbReference type="Proteomes" id="UP001597218"/>
    </source>
</evidence>
<protein>
    <submittedName>
        <fullName evidence="1">Uncharacterized protein</fullName>
    </submittedName>
</protein>
<dbReference type="Proteomes" id="UP001597218">
    <property type="component" value="Unassembled WGS sequence"/>
</dbReference>
<keyword evidence="2" id="KW-1185">Reference proteome</keyword>
<reference evidence="2" key="1">
    <citation type="journal article" date="2019" name="Int. J. Syst. Evol. Microbiol.">
        <title>The Global Catalogue of Microorganisms (GCM) 10K type strain sequencing project: providing services to taxonomists for standard genome sequencing and annotation.</title>
        <authorList>
            <consortium name="The Broad Institute Genomics Platform"/>
            <consortium name="The Broad Institute Genome Sequencing Center for Infectious Disease"/>
            <person name="Wu L."/>
            <person name="Ma J."/>
        </authorList>
    </citation>
    <scope>NUCLEOTIDE SEQUENCE [LARGE SCALE GENOMIC DNA]</scope>
    <source>
        <strain evidence="2">CGMCC 4.7177</strain>
    </source>
</reference>
<comment type="caution">
    <text evidence="1">The sequence shown here is derived from an EMBL/GenBank/DDBJ whole genome shotgun (WGS) entry which is preliminary data.</text>
</comment>
<accession>A0ABW4SBZ2</accession>
<proteinExistence type="predicted"/>
<gene>
    <name evidence="1" type="ORF">ACFSFY_00110</name>
</gene>
<dbReference type="EMBL" id="JBHUGI010000001">
    <property type="protein sequence ID" value="MFD1926475.1"/>
    <property type="molecule type" value="Genomic_DNA"/>
</dbReference>
<organism evidence="1 2">
    <name type="scientific">Sporosarcina siberiensis</name>
    <dbReference type="NCBI Taxonomy" id="1365606"/>
    <lineage>
        <taxon>Bacteria</taxon>
        <taxon>Bacillati</taxon>
        <taxon>Bacillota</taxon>
        <taxon>Bacilli</taxon>
        <taxon>Bacillales</taxon>
        <taxon>Caryophanaceae</taxon>
        <taxon>Sporosarcina</taxon>
    </lineage>
</organism>
<name>A0ABW4SBZ2_9BACL</name>
<sequence length="300" mass="34617">MRLNKEQESILKSLHFWRRNQLVAKKDNDVDEIKKSDSAIKYNFEKADRNSIPFRVQNNVIRHAEDNGNEDFNDMKFEKEHNHTMQIKNIEGIRDVDELATIVITNGVNGKEHELSVWASDAENNELAPYYVYMNMPGELDFENNDTYQNALSNSLFDGQLFDIIEQDDEIETVIGDYHDGVCTEFSFDIPNEKLTMSLQEIIIDEELADILIKSECDLLEKSDLVDFGKLVGNDLQDHDFSFDEGLKKSFDNTLANNGIAKEEIPHLKASYKSLNIKIADDFSTNKKPLKQEKEQVLER</sequence>
<evidence type="ECO:0000313" key="1">
    <source>
        <dbReference type="EMBL" id="MFD1926475.1"/>
    </source>
</evidence>